<evidence type="ECO:0000256" key="1">
    <source>
        <dbReference type="SAM" id="MobiDB-lite"/>
    </source>
</evidence>
<name>A0A517YVR3_9BACT</name>
<feature type="compositionally biased region" description="Polar residues" evidence="1">
    <location>
        <begin position="375"/>
        <end position="400"/>
    </location>
</feature>
<feature type="region of interest" description="Disordered" evidence="1">
    <location>
        <begin position="307"/>
        <end position="337"/>
    </location>
</feature>
<accession>A0A517YVR3</accession>
<evidence type="ECO:0000313" key="3">
    <source>
        <dbReference type="Proteomes" id="UP000317369"/>
    </source>
</evidence>
<dbReference type="Proteomes" id="UP000317369">
    <property type="component" value="Chromosome"/>
</dbReference>
<dbReference type="RefSeq" id="WP_145077992.1">
    <property type="nucleotide sequence ID" value="NZ_CP036425.1"/>
</dbReference>
<gene>
    <name evidence="2" type="ORF">KS4_23490</name>
</gene>
<sequence>MSKIDQLEAMALRNKGYKNSFGLNPVKRKKKKRQKLELGEATDLDSLISPLSKTTQSQDIKAAVDKVILPYNQNTKASTPIKGGGLPDENSIDPRVGLHESNVNNKKNKPKTTKPETATAQPVGKPNPIISATPHVQSTENKASITPIKRDATNIQTKYTPEGQEALSLGIRLLDDDSIARNREIDNTLDRLSLSSQIDRGDAVAAKDISPLTTQQLQKMGVNVDYSNTPAAHALTKYYRNENEKQGIYPTTGDFSTDRQEWSADKEARISEAEQWAANLKARGLLRTTPEQDAENQKLIAARRNEYHESGQAEEDRQRKQFAREQKTRRANEYFDRRQDRLDQRYAQLDEQKHVGALKDTIDNDPLIASLIQNRTYNEQPQRSENISPIPTGQRQSVHSPQMKVEGPISYTPKKQKITLPKLPNNAADQYGSRISIRPDYQVGGAYTDEQGNPITSFTQLPPEEQRRVGQYWAGFAADMGDIEVGKHFVESENGIVPNDDGWALIGRIAQHYGGWTL</sequence>
<organism evidence="2 3">
    <name type="scientific">Poriferisphaera corsica</name>
    <dbReference type="NCBI Taxonomy" id="2528020"/>
    <lineage>
        <taxon>Bacteria</taxon>
        <taxon>Pseudomonadati</taxon>
        <taxon>Planctomycetota</taxon>
        <taxon>Phycisphaerae</taxon>
        <taxon>Phycisphaerales</taxon>
        <taxon>Phycisphaeraceae</taxon>
        <taxon>Poriferisphaera</taxon>
    </lineage>
</organism>
<feature type="compositionally biased region" description="Polar residues" evidence="1">
    <location>
        <begin position="134"/>
        <end position="143"/>
    </location>
</feature>
<dbReference type="EMBL" id="CP036425">
    <property type="protein sequence ID" value="QDU34282.1"/>
    <property type="molecule type" value="Genomic_DNA"/>
</dbReference>
<evidence type="ECO:0000313" key="2">
    <source>
        <dbReference type="EMBL" id="QDU34282.1"/>
    </source>
</evidence>
<protein>
    <submittedName>
        <fullName evidence="2">Uncharacterized protein</fullName>
    </submittedName>
</protein>
<reference evidence="2 3" key="1">
    <citation type="submission" date="2019-02" db="EMBL/GenBank/DDBJ databases">
        <title>Deep-cultivation of Planctomycetes and their phenomic and genomic characterization uncovers novel biology.</title>
        <authorList>
            <person name="Wiegand S."/>
            <person name="Jogler M."/>
            <person name="Boedeker C."/>
            <person name="Pinto D."/>
            <person name="Vollmers J."/>
            <person name="Rivas-Marin E."/>
            <person name="Kohn T."/>
            <person name="Peeters S.H."/>
            <person name="Heuer A."/>
            <person name="Rast P."/>
            <person name="Oberbeckmann S."/>
            <person name="Bunk B."/>
            <person name="Jeske O."/>
            <person name="Meyerdierks A."/>
            <person name="Storesund J.E."/>
            <person name="Kallscheuer N."/>
            <person name="Luecker S."/>
            <person name="Lage O.M."/>
            <person name="Pohl T."/>
            <person name="Merkel B.J."/>
            <person name="Hornburger P."/>
            <person name="Mueller R.-W."/>
            <person name="Bruemmer F."/>
            <person name="Labrenz M."/>
            <person name="Spormann A.M."/>
            <person name="Op den Camp H."/>
            <person name="Overmann J."/>
            <person name="Amann R."/>
            <person name="Jetten M.S.M."/>
            <person name="Mascher T."/>
            <person name="Medema M.H."/>
            <person name="Devos D.P."/>
            <person name="Kaster A.-K."/>
            <person name="Ovreas L."/>
            <person name="Rohde M."/>
            <person name="Galperin M.Y."/>
            <person name="Jogler C."/>
        </authorList>
    </citation>
    <scope>NUCLEOTIDE SEQUENCE [LARGE SCALE GENOMIC DNA]</scope>
    <source>
        <strain evidence="2 3">KS4</strain>
    </source>
</reference>
<feature type="region of interest" description="Disordered" evidence="1">
    <location>
        <begin position="71"/>
        <end position="143"/>
    </location>
</feature>
<dbReference type="KEGG" id="pcor:KS4_23490"/>
<dbReference type="AlphaFoldDB" id="A0A517YVR3"/>
<keyword evidence="3" id="KW-1185">Reference proteome</keyword>
<feature type="region of interest" description="Disordered" evidence="1">
    <location>
        <begin position="15"/>
        <end position="57"/>
    </location>
</feature>
<feature type="region of interest" description="Disordered" evidence="1">
    <location>
        <begin position="375"/>
        <end position="402"/>
    </location>
</feature>
<proteinExistence type="predicted"/>